<evidence type="ECO:0000313" key="8">
    <source>
        <dbReference type="EMBL" id="EWZ43338.1"/>
    </source>
</evidence>
<keyword evidence="5 6" id="KW-0472">Membrane</keyword>
<evidence type="ECO:0000256" key="2">
    <source>
        <dbReference type="ARBA" id="ARBA00010992"/>
    </source>
</evidence>
<feature type="transmembrane region" description="Helical" evidence="6">
    <location>
        <begin position="281"/>
        <end position="302"/>
    </location>
</feature>
<sequence length="346" mass="38824">MQFVGAIAAAWITFGTLRMTGAWSWRIPTLLQGAAPLLQLACSYFLPESPRYLIAKGRDDEARAILTKHHAAGDESSPLVELEVAQIRDAVRTANNSEKRPSLGKMVSSPANRRRLLISTIVAIAAQWSGNTVVSYYLVLVLNAIGITNATHQSLINGGLQIFNLLATVGCGAMLVDILGRRRLFQWSAVGMTLSYTIWTILNARFDVTGRSSYGYAVIPMLFIFYFHYDIALTPLLYSYPTELFTYEWRSWGVAYTLIVTNASQIIGQFCNPIAMAKIGWRYYIVYCILDATLIALVWVLFPETKGKSLEELANLFEKLEKVSPRDWEKQEVDDVCVEERKVISE</sequence>
<dbReference type="Gene3D" id="1.20.1250.20">
    <property type="entry name" value="MFS general substrate transporter like domains"/>
    <property type="match status" value="1"/>
</dbReference>
<dbReference type="PROSITE" id="PS50850">
    <property type="entry name" value="MFS"/>
    <property type="match status" value="1"/>
</dbReference>
<reference evidence="8" key="2">
    <citation type="submission" date="2012-06" db="EMBL/GenBank/DDBJ databases">
        <title>Annotation of the Genome Sequence of Fusarium oxysporum Fo47.</title>
        <authorList>
            <consortium name="The Broad Institute Genomics Platform"/>
            <person name="Ma L.-J."/>
            <person name="Corby-Kistler H."/>
            <person name="Broz K."/>
            <person name="Gale L.R."/>
            <person name="Jonkers W."/>
            <person name="O'Donnell K."/>
            <person name="Ploetz R."/>
            <person name="Steinberg C."/>
            <person name="Schwartz D.C."/>
            <person name="VanEtten H."/>
            <person name="Zhou S."/>
            <person name="Young S.K."/>
            <person name="Zeng Q."/>
            <person name="Gargeya S."/>
            <person name="Fitzgerald M."/>
            <person name="Abouelleil A."/>
            <person name="Alvarado L."/>
            <person name="Chapman S.B."/>
            <person name="Gainer-Dewar J."/>
            <person name="Goldberg J."/>
            <person name="Griggs A."/>
            <person name="Gujja S."/>
            <person name="Hansen M."/>
            <person name="Howarth C."/>
            <person name="Imamovic A."/>
            <person name="Ireland A."/>
            <person name="Larimer J."/>
            <person name="McCowan C."/>
            <person name="Murphy C."/>
            <person name="Pearson M."/>
            <person name="Poon T.W."/>
            <person name="Priest M."/>
            <person name="Roberts A."/>
            <person name="Saif S."/>
            <person name="Shea T."/>
            <person name="Sykes S."/>
            <person name="Wortman J."/>
            <person name="Nusbaum C."/>
            <person name="Birren B."/>
        </authorList>
    </citation>
    <scope>NUCLEOTIDE SEQUENCE</scope>
    <source>
        <strain evidence="8">Fo47</strain>
    </source>
</reference>
<accession>W9KQA0</accession>
<dbReference type="HOGENOM" id="CLU_001265_30_13_1"/>
<dbReference type="AlphaFoldDB" id="W9KQA0"/>
<feature type="transmembrane region" description="Helical" evidence="6">
    <location>
        <begin position="116"/>
        <end position="139"/>
    </location>
</feature>
<comment type="subcellular location">
    <subcellularLocation>
        <location evidence="1">Membrane</location>
        <topology evidence="1">Multi-pass membrane protein</topology>
    </subcellularLocation>
</comment>
<dbReference type="PANTHER" id="PTHR48022:SF3">
    <property type="entry name" value="HEXOSE TRANSPORTER PROTEIN (AFU_ORTHOLOGUE AFUA_8G04480)-RELATED"/>
    <property type="match status" value="1"/>
</dbReference>
<dbReference type="GO" id="GO:0005351">
    <property type="term" value="F:carbohydrate:proton symporter activity"/>
    <property type="evidence" value="ECO:0007669"/>
    <property type="project" value="TreeGrafter"/>
</dbReference>
<dbReference type="PANTHER" id="PTHR48022">
    <property type="entry name" value="PLASTIDIC GLUCOSE TRANSPORTER 4"/>
    <property type="match status" value="1"/>
</dbReference>
<dbReference type="InterPro" id="IPR050360">
    <property type="entry name" value="MFS_Sugar_Transporters"/>
</dbReference>
<dbReference type="SUPFAM" id="SSF103473">
    <property type="entry name" value="MFS general substrate transporter"/>
    <property type="match status" value="1"/>
</dbReference>
<dbReference type="PROSITE" id="PS00216">
    <property type="entry name" value="SUGAR_TRANSPORT_1"/>
    <property type="match status" value="1"/>
</dbReference>
<evidence type="ECO:0000259" key="7">
    <source>
        <dbReference type="PROSITE" id="PS50850"/>
    </source>
</evidence>
<name>W9KQA0_FUSOX</name>
<reference evidence="8" key="1">
    <citation type="submission" date="2011-06" db="EMBL/GenBank/DDBJ databases">
        <title>The Genome Sequence of Fusarium oxysporum Fo47.</title>
        <authorList>
            <consortium name="The Broad Institute Genome Sequencing Platform"/>
            <person name="Ma L.-J."/>
            <person name="Gale L.R."/>
            <person name="Schwartz D.C."/>
            <person name="Zhou S."/>
            <person name="Corby-Kistler H."/>
            <person name="Young S.K."/>
            <person name="Zeng Q."/>
            <person name="Gargeya S."/>
            <person name="Fitzgerald M."/>
            <person name="Haas B."/>
            <person name="Abouelleil A."/>
            <person name="Alvarado L."/>
            <person name="Arachchi H.M."/>
            <person name="Berlin A."/>
            <person name="Brown A."/>
            <person name="Chapman S.B."/>
            <person name="Chen Z."/>
            <person name="Dunbar C."/>
            <person name="Freedman E."/>
            <person name="Gearin G."/>
            <person name="Gellesch M."/>
            <person name="Goldberg J."/>
            <person name="Griggs A."/>
            <person name="Gujja S."/>
            <person name="Heiman D."/>
            <person name="Howarth C."/>
            <person name="Larson L."/>
            <person name="Lui A."/>
            <person name="MacDonald P.J.P."/>
            <person name="Mehta T."/>
            <person name="Montmayeur A."/>
            <person name="Murphy C."/>
            <person name="Neiman D."/>
            <person name="Pearson M."/>
            <person name="Priest M."/>
            <person name="Roberts A."/>
            <person name="Saif S."/>
            <person name="Shea T."/>
            <person name="Shenoy N."/>
            <person name="Sisk P."/>
            <person name="Stolte C."/>
            <person name="Sykes S."/>
            <person name="Wortman J."/>
            <person name="Nusbaum C."/>
            <person name="Birren B."/>
        </authorList>
    </citation>
    <scope>NUCLEOTIDE SEQUENCE [LARGE SCALE GENOMIC DNA]</scope>
    <source>
        <strain evidence="8">Fo47</strain>
    </source>
</reference>
<proteinExistence type="inferred from homology"/>
<evidence type="ECO:0000256" key="6">
    <source>
        <dbReference type="SAM" id="Phobius"/>
    </source>
</evidence>
<dbReference type="Pfam" id="PF00083">
    <property type="entry name" value="Sugar_tr"/>
    <property type="match status" value="1"/>
</dbReference>
<dbReference type="InterPro" id="IPR005829">
    <property type="entry name" value="Sugar_transporter_CS"/>
</dbReference>
<gene>
    <name evidence="8" type="ORF">FOZG_08035</name>
</gene>
<dbReference type="GO" id="GO:0016020">
    <property type="term" value="C:membrane"/>
    <property type="evidence" value="ECO:0007669"/>
    <property type="project" value="UniProtKB-SubCell"/>
</dbReference>
<protein>
    <recommendedName>
        <fullName evidence="7">Major facilitator superfamily (MFS) profile domain-containing protein</fullName>
    </recommendedName>
</protein>
<dbReference type="InterPro" id="IPR005828">
    <property type="entry name" value="MFS_sugar_transport-like"/>
</dbReference>
<comment type="similarity">
    <text evidence="2">Belongs to the major facilitator superfamily. Sugar transporter (TC 2.A.1.1) family.</text>
</comment>
<feature type="transmembrane region" description="Helical" evidence="6">
    <location>
        <begin position="184"/>
        <end position="202"/>
    </location>
</feature>
<evidence type="ECO:0000256" key="3">
    <source>
        <dbReference type="ARBA" id="ARBA00022692"/>
    </source>
</evidence>
<dbReference type="InterPro" id="IPR036259">
    <property type="entry name" value="MFS_trans_sf"/>
</dbReference>
<organism evidence="8">
    <name type="scientific">Fusarium oxysporum Fo47</name>
    <dbReference type="NCBI Taxonomy" id="660027"/>
    <lineage>
        <taxon>Eukaryota</taxon>
        <taxon>Fungi</taxon>
        <taxon>Dikarya</taxon>
        <taxon>Ascomycota</taxon>
        <taxon>Pezizomycotina</taxon>
        <taxon>Sordariomycetes</taxon>
        <taxon>Hypocreomycetidae</taxon>
        <taxon>Hypocreales</taxon>
        <taxon>Nectriaceae</taxon>
        <taxon>Fusarium</taxon>
        <taxon>Fusarium oxysporum species complex</taxon>
    </lineage>
</organism>
<evidence type="ECO:0000256" key="5">
    <source>
        <dbReference type="ARBA" id="ARBA00023136"/>
    </source>
</evidence>
<keyword evidence="3 6" id="KW-0812">Transmembrane</keyword>
<dbReference type="EMBL" id="JH717899">
    <property type="protein sequence ID" value="EWZ43338.1"/>
    <property type="molecule type" value="Genomic_DNA"/>
</dbReference>
<dbReference type="Proteomes" id="UP000030766">
    <property type="component" value="Unassembled WGS sequence"/>
</dbReference>
<dbReference type="VEuPathDB" id="FungiDB:FOZG_08035"/>
<feature type="transmembrane region" description="Helical" evidence="6">
    <location>
        <begin position="159"/>
        <end position="179"/>
    </location>
</feature>
<keyword evidence="4 6" id="KW-1133">Transmembrane helix</keyword>
<dbReference type="InterPro" id="IPR020846">
    <property type="entry name" value="MFS_dom"/>
</dbReference>
<feature type="transmembrane region" description="Helical" evidence="6">
    <location>
        <begin position="252"/>
        <end position="275"/>
    </location>
</feature>
<evidence type="ECO:0000256" key="4">
    <source>
        <dbReference type="ARBA" id="ARBA00022989"/>
    </source>
</evidence>
<feature type="transmembrane region" description="Helical" evidence="6">
    <location>
        <begin position="214"/>
        <end position="240"/>
    </location>
</feature>
<feature type="domain" description="Major facilitator superfamily (MFS) profile" evidence="7">
    <location>
        <begin position="1"/>
        <end position="306"/>
    </location>
</feature>
<evidence type="ECO:0000256" key="1">
    <source>
        <dbReference type="ARBA" id="ARBA00004141"/>
    </source>
</evidence>